<dbReference type="InterPro" id="IPR016181">
    <property type="entry name" value="Acyl_CoA_acyltransferase"/>
</dbReference>
<dbReference type="CDD" id="cd04301">
    <property type="entry name" value="NAT_SF"/>
    <property type="match status" value="1"/>
</dbReference>
<dbReference type="Gene3D" id="3.40.630.30">
    <property type="match status" value="1"/>
</dbReference>
<name>A0ABW6BKX0_9SPHI</name>
<dbReference type="SUPFAM" id="SSF55729">
    <property type="entry name" value="Acyl-CoA N-acyltransferases (Nat)"/>
    <property type="match status" value="1"/>
</dbReference>
<evidence type="ECO:0000259" key="1">
    <source>
        <dbReference type="PROSITE" id="PS51186"/>
    </source>
</evidence>
<evidence type="ECO:0000313" key="3">
    <source>
        <dbReference type="Proteomes" id="UP001597525"/>
    </source>
</evidence>
<protein>
    <submittedName>
        <fullName evidence="2">GNAT family N-acetyltransferase</fullName>
        <ecNumber evidence="2">2.3.-.-</ecNumber>
    </submittedName>
</protein>
<proteinExistence type="predicted"/>
<dbReference type="PROSITE" id="PS51186">
    <property type="entry name" value="GNAT"/>
    <property type="match status" value="1"/>
</dbReference>
<evidence type="ECO:0000313" key="2">
    <source>
        <dbReference type="EMBL" id="MFD2969253.1"/>
    </source>
</evidence>
<dbReference type="RefSeq" id="WP_320186466.1">
    <property type="nucleotide sequence ID" value="NZ_CP138332.1"/>
</dbReference>
<reference evidence="3" key="1">
    <citation type="journal article" date="2019" name="Int. J. Syst. Evol. Microbiol.">
        <title>The Global Catalogue of Microorganisms (GCM) 10K type strain sequencing project: providing services to taxonomists for standard genome sequencing and annotation.</title>
        <authorList>
            <consortium name="The Broad Institute Genomics Platform"/>
            <consortium name="The Broad Institute Genome Sequencing Center for Infectious Disease"/>
            <person name="Wu L."/>
            <person name="Ma J."/>
        </authorList>
    </citation>
    <scope>NUCLEOTIDE SEQUENCE [LARGE SCALE GENOMIC DNA]</scope>
    <source>
        <strain evidence="3">KCTC 22814</strain>
    </source>
</reference>
<gene>
    <name evidence="2" type="ORF">ACFS7Y_17800</name>
</gene>
<dbReference type="PANTHER" id="PTHR43792">
    <property type="entry name" value="GNAT FAMILY, PUTATIVE (AFU_ORTHOLOGUE AFUA_3G00765)-RELATED-RELATED"/>
    <property type="match status" value="1"/>
</dbReference>
<dbReference type="EC" id="2.3.-.-" evidence="2"/>
<dbReference type="EMBL" id="JBHUPB010000012">
    <property type="protein sequence ID" value="MFD2969253.1"/>
    <property type="molecule type" value="Genomic_DNA"/>
</dbReference>
<accession>A0ABW6BKX0</accession>
<dbReference type="GO" id="GO:0016746">
    <property type="term" value="F:acyltransferase activity"/>
    <property type="evidence" value="ECO:0007669"/>
    <property type="project" value="UniProtKB-KW"/>
</dbReference>
<dbReference type="Proteomes" id="UP001597525">
    <property type="component" value="Unassembled WGS sequence"/>
</dbReference>
<keyword evidence="3" id="KW-1185">Reference proteome</keyword>
<keyword evidence="2" id="KW-0808">Transferase</keyword>
<sequence length="171" mass="19338">MMQPENRRRPPYTHYPLLADERVSLREIVNEDLHALMEISYYDGQQAQNVLEAEQMLDRIRLDYQRGDSLHWAIVDTNSGKIVGTCGYYRGFANNAGELGCILLAPYRGQGYMSAALSLAIAFGQQNMALERIWAATDRSNAAAQALLARLHFVQGKSMGSEDELLYEYWG</sequence>
<comment type="caution">
    <text evidence="2">The sequence shown here is derived from an EMBL/GenBank/DDBJ whole genome shotgun (WGS) entry which is preliminary data.</text>
</comment>
<keyword evidence="2" id="KW-0012">Acyltransferase</keyword>
<dbReference type="Pfam" id="PF13302">
    <property type="entry name" value="Acetyltransf_3"/>
    <property type="match status" value="1"/>
</dbReference>
<feature type="domain" description="N-acetyltransferase" evidence="1">
    <location>
        <begin position="23"/>
        <end position="171"/>
    </location>
</feature>
<organism evidence="2 3">
    <name type="scientific">Sphingobacterium bambusae</name>
    <dbReference type="NCBI Taxonomy" id="662858"/>
    <lineage>
        <taxon>Bacteria</taxon>
        <taxon>Pseudomonadati</taxon>
        <taxon>Bacteroidota</taxon>
        <taxon>Sphingobacteriia</taxon>
        <taxon>Sphingobacteriales</taxon>
        <taxon>Sphingobacteriaceae</taxon>
        <taxon>Sphingobacterium</taxon>
    </lineage>
</organism>
<dbReference type="InterPro" id="IPR000182">
    <property type="entry name" value="GNAT_dom"/>
</dbReference>
<dbReference type="InterPro" id="IPR051531">
    <property type="entry name" value="N-acetyltransferase"/>
</dbReference>